<name>A0A1X1FAP9_9LACO</name>
<evidence type="ECO:0000313" key="3">
    <source>
        <dbReference type="Proteomes" id="UP000193009"/>
    </source>
</evidence>
<reference evidence="2 3" key="1">
    <citation type="journal article" date="2017" name="Front. Microbiol.">
        <title>The Histidine Decarboxylase Gene Cluster of Lactobacillus parabuchneri Was Gained by Horizontal Gene Transfer and Is Mobile within the Species.</title>
        <authorList>
            <person name="Wuthrich D."/>
            <person name="Berthoud H."/>
            <person name="Wechsler D."/>
            <person name="Eugster E."/>
            <person name="Irmler S."/>
            <person name="Bruggmann R."/>
        </authorList>
    </citation>
    <scope>NUCLEOTIDE SEQUENCE [LARGE SCALE GENOMIC DNA]</scope>
    <source>
        <strain evidence="2 3">FAM23169</strain>
    </source>
</reference>
<gene>
    <name evidence="2" type="ORF">FAM23169_02747</name>
</gene>
<feature type="region of interest" description="Disordered" evidence="1">
    <location>
        <begin position="1"/>
        <end position="21"/>
    </location>
</feature>
<feature type="compositionally biased region" description="Basic and acidic residues" evidence="1">
    <location>
        <begin position="1"/>
        <end position="13"/>
    </location>
</feature>
<organism evidence="2 3">
    <name type="scientific">Lentilactobacillus parabuchneri</name>
    <dbReference type="NCBI Taxonomy" id="152331"/>
    <lineage>
        <taxon>Bacteria</taxon>
        <taxon>Bacillati</taxon>
        <taxon>Bacillota</taxon>
        <taxon>Bacilli</taxon>
        <taxon>Lactobacillales</taxon>
        <taxon>Lactobacillaceae</taxon>
        <taxon>Lentilactobacillus</taxon>
    </lineage>
</organism>
<dbReference type="AlphaFoldDB" id="A0A1X1FAP9"/>
<comment type="caution">
    <text evidence="2">The sequence shown here is derived from an EMBL/GenBank/DDBJ whole genome shotgun (WGS) entry which is preliminary data.</text>
</comment>
<protein>
    <submittedName>
        <fullName evidence="2">Uncharacterized protein</fullName>
    </submittedName>
</protein>
<evidence type="ECO:0000256" key="1">
    <source>
        <dbReference type="SAM" id="MobiDB-lite"/>
    </source>
</evidence>
<dbReference type="EMBL" id="MSBD01000092">
    <property type="protein sequence ID" value="ORN23998.1"/>
    <property type="molecule type" value="Genomic_DNA"/>
</dbReference>
<keyword evidence="3" id="KW-1185">Reference proteome</keyword>
<sequence length="62" mass="7296">MRRAHNKETKGDYQDYDSEMKGASQDFRNTLEELVEQYLLGGVVTRFSREVKTKNLRLELSN</sequence>
<evidence type="ECO:0000313" key="2">
    <source>
        <dbReference type="EMBL" id="ORN23998.1"/>
    </source>
</evidence>
<proteinExistence type="predicted"/>
<dbReference type="Proteomes" id="UP000193009">
    <property type="component" value="Unassembled WGS sequence"/>
</dbReference>
<accession>A0A1X1FAP9</accession>